<dbReference type="InterPro" id="IPR011990">
    <property type="entry name" value="TPR-like_helical_dom_sf"/>
</dbReference>
<feature type="compositionally biased region" description="Pro residues" evidence="1">
    <location>
        <begin position="156"/>
        <end position="166"/>
    </location>
</feature>
<dbReference type="InterPro" id="IPR052293">
    <property type="entry name" value="SRRP"/>
</dbReference>
<dbReference type="InterPro" id="IPR035897">
    <property type="entry name" value="Toll_tir_struct_dom_sf"/>
</dbReference>
<dbReference type="SUPFAM" id="SSF81901">
    <property type="entry name" value="HCP-like"/>
    <property type="match status" value="1"/>
</dbReference>
<feature type="compositionally biased region" description="Basic and acidic residues" evidence="1">
    <location>
        <begin position="376"/>
        <end position="587"/>
    </location>
</feature>
<name>A0AAU7XDI0_9HYPH</name>
<sequence length="775" mass="87938">MARIDLFVCHVTEDRQTAQDLVVELEKRGLRCWFAPRDIVGGQAYDDAIADALDECRAMLLVFSDRCNDSDYIRREVTVAGESGKIVIPLRIEDAKPRKGLKIRLTDLHWIDAFVERDKALDQLVTTVGNLDGPLAALPAKPLPTSDTETTNDGFSPPPLSAPRPTSPRLAALSAAVLVLSAAGGYWYWSAGSAPERTRAEARPQLGSLATAASVSQEPGPEHRASTETARRPDNRGTPGLLTTDDPTFFDRASGQPIVWYQKTSNGDIELYDAKGFHPKSGEPLLPITRDVIEEWQTKRATARAVPSKAPEPVDPKTYPFFDQITGAPRIWYWKDTEGRYSFFDAPGFHPTVGEPLMVADKAFVMDFKREQEEREARAKAEAEAKLARERQEAEQRAEAERRAENEKRIAAEEQRRQTEAAEQARREQARREQEEREARAKAEAEAKLARERLEAQQRAEAERRADEEKRRVAEEQRRQIEAAERARREQAKREQEEREARAKAEAEAKIARERQEAEQRAEAERRAAEEKRRVAEEQRRSEEERRRQAEAAERTRREQAEREAEQRRREAEAREAERRAGDRCDELAGNPTDQRGNGRGVPYEILKLQTREAIDACTKAVELNPAEARYQYQLARATQMIDKPRAFEMQKRVAAKRYPAAFDNLGWLYISLAKSKDEAVRQFKVGVQLGDPDCMMSLAEMIDQKAYLPSDPLREKIALYKQAAALGHPSAQRALEIEMANYQRQQQDLLNQQQMQQQMLGLFGAALMGAMSGR</sequence>
<feature type="compositionally biased region" description="Polar residues" evidence="1">
    <location>
        <begin position="145"/>
        <end position="154"/>
    </location>
</feature>
<feature type="compositionally biased region" description="Basic and acidic residues" evidence="1">
    <location>
        <begin position="220"/>
        <end position="235"/>
    </location>
</feature>
<dbReference type="PANTHER" id="PTHR12239:SF41">
    <property type="entry name" value="MEMBRANE ASSOCIATED PROTEIN, PUTATIVE-RELATED"/>
    <property type="match status" value="1"/>
</dbReference>
<evidence type="ECO:0000313" key="3">
    <source>
        <dbReference type="EMBL" id="XBY45800.1"/>
    </source>
</evidence>
<accession>A0AAU7XDI0</accession>
<dbReference type="EMBL" id="CP158568">
    <property type="protein sequence ID" value="XBY45800.1"/>
    <property type="molecule type" value="Genomic_DNA"/>
</dbReference>
<dbReference type="KEGG" id="mflg:ABS361_05940"/>
<feature type="domain" description="TIR" evidence="2">
    <location>
        <begin position="2"/>
        <end position="128"/>
    </location>
</feature>
<dbReference type="GO" id="GO:0007165">
    <property type="term" value="P:signal transduction"/>
    <property type="evidence" value="ECO:0007669"/>
    <property type="project" value="InterPro"/>
</dbReference>
<dbReference type="AlphaFoldDB" id="A0AAU7XDI0"/>
<protein>
    <submittedName>
        <fullName evidence="3">TIR domain-containing protein</fullName>
    </submittedName>
</protein>
<feature type="region of interest" description="Disordered" evidence="1">
    <location>
        <begin position="139"/>
        <end position="166"/>
    </location>
</feature>
<dbReference type="Gene3D" id="3.40.50.10140">
    <property type="entry name" value="Toll/interleukin-1 receptor homology (TIR) domain"/>
    <property type="match status" value="1"/>
</dbReference>
<dbReference type="Pfam" id="PF13676">
    <property type="entry name" value="TIR_2"/>
    <property type="match status" value="1"/>
</dbReference>
<organism evidence="3">
    <name type="scientific">Methyloraptor flagellatus</name>
    <dbReference type="NCBI Taxonomy" id="3162530"/>
    <lineage>
        <taxon>Bacteria</taxon>
        <taxon>Pseudomonadati</taxon>
        <taxon>Pseudomonadota</taxon>
        <taxon>Alphaproteobacteria</taxon>
        <taxon>Hyphomicrobiales</taxon>
        <taxon>Ancalomicrobiaceae</taxon>
        <taxon>Methyloraptor</taxon>
    </lineage>
</organism>
<dbReference type="InterPro" id="IPR000157">
    <property type="entry name" value="TIR_dom"/>
</dbReference>
<dbReference type="SUPFAM" id="SSF52200">
    <property type="entry name" value="Toll/Interleukin receptor TIR domain"/>
    <property type="match status" value="1"/>
</dbReference>
<dbReference type="PANTHER" id="PTHR12239">
    <property type="entry name" value="PROTEIN CBG20215-RELATED"/>
    <property type="match status" value="1"/>
</dbReference>
<evidence type="ECO:0000256" key="1">
    <source>
        <dbReference type="SAM" id="MobiDB-lite"/>
    </source>
</evidence>
<dbReference type="RefSeq" id="WP_407050896.1">
    <property type="nucleotide sequence ID" value="NZ_CP158568.1"/>
</dbReference>
<dbReference type="PROSITE" id="PS50104">
    <property type="entry name" value="TIR"/>
    <property type="match status" value="1"/>
</dbReference>
<reference evidence="3" key="1">
    <citation type="submission" date="2024-06" db="EMBL/GenBank/DDBJ databases">
        <title>Methylostella associata gen. nov., sp. nov., a novel Ancalomicrobiaceae-affiliated facultatively methylotrophic bacteria that feed on methanotrophs of the genus Methylococcus.</title>
        <authorList>
            <person name="Saltykova V."/>
            <person name="Danilova O.V."/>
            <person name="Oshkin I.Y."/>
            <person name="Belova S.E."/>
            <person name="Pimenov N.V."/>
            <person name="Dedysh S.N."/>
        </authorList>
    </citation>
    <scope>NUCLEOTIDE SEQUENCE</scope>
    <source>
        <strain evidence="3">S20</strain>
    </source>
</reference>
<gene>
    <name evidence="3" type="ORF">ABS361_05940</name>
</gene>
<feature type="region of interest" description="Disordered" evidence="1">
    <location>
        <begin position="376"/>
        <end position="601"/>
    </location>
</feature>
<dbReference type="Gene3D" id="1.25.40.10">
    <property type="entry name" value="Tetratricopeptide repeat domain"/>
    <property type="match status" value="1"/>
</dbReference>
<feature type="region of interest" description="Disordered" evidence="1">
    <location>
        <begin position="210"/>
        <end position="248"/>
    </location>
</feature>
<proteinExistence type="predicted"/>
<evidence type="ECO:0000259" key="2">
    <source>
        <dbReference type="PROSITE" id="PS50104"/>
    </source>
</evidence>